<gene>
    <name evidence="2" type="ORF">EIP91_000773</name>
</gene>
<feature type="compositionally biased region" description="Basic and acidic residues" evidence="1">
    <location>
        <begin position="197"/>
        <end position="209"/>
    </location>
</feature>
<dbReference type="OrthoDB" id="424402at2759"/>
<reference evidence="2 3" key="1">
    <citation type="submission" date="2018-11" db="EMBL/GenBank/DDBJ databases">
        <title>Genome assembly of Steccherinum ochraceum LE-BIN_3174, the white-rot fungus of the Steccherinaceae family (The Residual Polyporoid clade, Polyporales, Basidiomycota).</title>
        <authorList>
            <person name="Fedorova T.V."/>
            <person name="Glazunova O.A."/>
            <person name="Landesman E.O."/>
            <person name="Moiseenko K.V."/>
            <person name="Psurtseva N.V."/>
            <person name="Savinova O.S."/>
            <person name="Shakhova N.V."/>
            <person name="Tyazhelova T.V."/>
            <person name="Vasina D.V."/>
        </authorList>
    </citation>
    <scope>NUCLEOTIDE SEQUENCE [LARGE SCALE GENOMIC DNA]</scope>
    <source>
        <strain evidence="2 3">LE-BIN_3174</strain>
    </source>
</reference>
<keyword evidence="3" id="KW-1185">Reference proteome</keyword>
<accession>A0A4R0RLL5</accession>
<name>A0A4R0RLL5_9APHY</name>
<sequence length="215" mass="24043">MDPPHEMRIASGRKLHSYVEFALKHFEACLLREKPDQALVLHTLPAKKQPIPEQGDAFEPPAPQTQPAKKGLQPSVSDVPRLISVVEIIKREYLKQLDAVHHDHGKVTGLHQYNEIGSLPDEAPENDVADQEGARIQALTQALQGKNHLKIKKSPYMKVILSRRELDETQVRSFTKQKPGVRRLPRSTVARAKRRAAKDGAADATKDPNKPMAES</sequence>
<dbReference type="EMBL" id="RWJN01000118">
    <property type="protein sequence ID" value="TCD66875.1"/>
    <property type="molecule type" value="Genomic_DNA"/>
</dbReference>
<proteinExistence type="predicted"/>
<dbReference type="AlphaFoldDB" id="A0A4R0RLL5"/>
<dbReference type="Proteomes" id="UP000292702">
    <property type="component" value="Unassembled WGS sequence"/>
</dbReference>
<dbReference type="STRING" id="92696.A0A4R0RLL5"/>
<evidence type="ECO:0000313" key="3">
    <source>
        <dbReference type="Proteomes" id="UP000292702"/>
    </source>
</evidence>
<protein>
    <submittedName>
        <fullName evidence="2">Uncharacterized protein</fullName>
    </submittedName>
</protein>
<feature type="region of interest" description="Disordered" evidence="1">
    <location>
        <begin position="171"/>
        <end position="215"/>
    </location>
</feature>
<comment type="caution">
    <text evidence="2">The sequence shown here is derived from an EMBL/GenBank/DDBJ whole genome shotgun (WGS) entry which is preliminary data.</text>
</comment>
<evidence type="ECO:0000256" key="1">
    <source>
        <dbReference type="SAM" id="MobiDB-lite"/>
    </source>
</evidence>
<organism evidence="2 3">
    <name type="scientific">Steccherinum ochraceum</name>
    <dbReference type="NCBI Taxonomy" id="92696"/>
    <lineage>
        <taxon>Eukaryota</taxon>
        <taxon>Fungi</taxon>
        <taxon>Dikarya</taxon>
        <taxon>Basidiomycota</taxon>
        <taxon>Agaricomycotina</taxon>
        <taxon>Agaricomycetes</taxon>
        <taxon>Polyporales</taxon>
        <taxon>Steccherinaceae</taxon>
        <taxon>Steccherinum</taxon>
    </lineage>
</organism>
<feature type="compositionally biased region" description="Basic residues" evidence="1">
    <location>
        <begin position="179"/>
        <end position="196"/>
    </location>
</feature>
<evidence type="ECO:0000313" key="2">
    <source>
        <dbReference type="EMBL" id="TCD66875.1"/>
    </source>
</evidence>
<feature type="region of interest" description="Disordered" evidence="1">
    <location>
        <begin position="50"/>
        <end position="74"/>
    </location>
</feature>